<dbReference type="InterPro" id="IPR002068">
    <property type="entry name" value="A-crystallin/Hsp20_dom"/>
</dbReference>
<sequence length="167" mass="18792">MLLKEDMAMRTTFDFSPLSRSSVGFDHLFELLDSANRMAPADNWPPYDIMRVGESQYRIAMSVAGFSPDELTITHEQRLLVVSGEKVGEDNAEYLYRGIAARNFERRFQLADHVMVTGANLTNGLLTIDLVRELPEQMKPRRIDIQQAGVLPAGEVNKQIKGDKHAA</sequence>
<evidence type="ECO:0000313" key="5">
    <source>
        <dbReference type="EMBL" id="POH34422.1"/>
    </source>
</evidence>
<dbReference type="AlphaFoldDB" id="A0A2S3YRZ5"/>
<dbReference type="InterPro" id="IPR037913">
    <property type="entry name" value="ACD_IbpA/B"/>
</dbReference>
<dbReference type="PANTHER" id="PTHR47062:SF1">
    <property type="entry name" value="SMALL HEAT SHOCK PROTEIN IBPA"/>
    <property type="match status" value="1"/>
</dbReference>
<dbReference type="InterPro" id="IPR008978">
    <property type="entry name" value="HSP20-like_chaperone"/>
</dbReference>
<evidence type="ECO:0000259" key="4">
    <source>
        <dbReference type="PROSITE" id="PS01031"/>
    </source>
</evidence>
<reference evidence="5 6" key="1">
    <citation type="journal article" date="2014" name="Syst. Appl. Microbiol.">
        <title>Microsymbionts of Phaseolus vulgaris in acid and alkaline soils of Mexico.</title>
        <authorList>
            <person name="Verastegui-Valdes M.M."/>
            <person name="Zhang Y.J."/>
            <person name="Rivera-Orduna F.N."/>
            <person name="Cheng H.P."/>
            <person name="Sui X.H."/>
            <person name="Wang E.T."/>
        </authorList>
    </citation>
    <scope>NUCLEOTIDE SEQUENCE [LARGE SCALE GENOMIC DNA]</scope>
    <source>
        <strain evidence="5 6">FG01</strain>
    </source>
</reference>
<comment type="caution">
    <text evidence="5">The sequence shown here is derived from an EMBL/GenBank/DDBJ whole genome shotgun (WGS) entry which is preliminary data.</text>
</comment>
<dbReference type="Proteomes" id="UP000237511">
    <property type="component" value="Unassembled WGS sequence"/>
</dbReference>
<evidence type="ECO:0000313" key="6">
    <source>
        <dbReference type="Proteomes" id="UP000237511"/>
    </source>
</evidence>
<feature type="domain" description="SHSP" evidence="4">
    <location>
        <begin position="38"/>
        <end position="148"/>
    </location>
</feature>
<dbReference type="CDD" id="cd06470">
    <property type="entry name" value="ACD_IbpA-B_like"/>
    <property type="match status" value="1"/>
</dbReference>
<comment type="similarity">
    <text evidence="2 3">Belongs to the small heat shock protein (HSP20) family.</text>
</comment>
<dbReference type="PROSITE" id="PS01031">
    <property type="entry name" value="SHSP"/>
    <property type="match status" value="1"/>
</dbReference>
<accession>A0A2S3YRZ5</accession>
<name>A0A2S3YRZ5_9HYPH</name>
<dbReference type="EMBL" id="LODU01000012">
    <property type="protein sequence ID" value="POH34422.1"/>
    <property type="molecule type" value="Genomic_DNA"/>
</dbReference>
<dbReference type="SUPFAM" id="SSF49764">
    <property type="entry name" value="HSP20-like chaperones"/>
    <property type="match status" value="1"/>
</dbReference>
<dbReference type="PANTHER" id="PTHR47062">
    <property type="match status" value="1"/>
</dbReference>
<evidence type="ECO:0000256" key="2">
    <source>
        <dbReference type="PROSITE-ProRule" id="PRU00285"/>
    </source>
</evidence>
<protein>
    <submittedName>
        <fullName evidence="5">Molecular chaperone Hsp20</fullName>
    </submittedName>
</protein>
<proteinExistence type="inferred from homology"/>
<dbReference type="Pfam" id="PF00011">
    <property type="entry name" value="HSP20"/>
    <property type="match status" value="1"/>
</dbReference>
<gene>
    <name evidence="5" type="ORF">ATY31_08185</name>
</gene>
<evidence type="ECO:0000256" key="3">
    <source>
        <dbReference type="RuleBase" id="RU003616"/>
    </source>
</evidence>
<dbReference type="Gene3D" id="2.60.40.790">
    <property type="match status" value="1"/>
</dbReference>
<keyword evidence="1" id="KW-0346">Stress response</keyword>
<evidence type="ECO:0000256" key="1">
    <source>
        <dbReference type="ARBA" id="ARBA00023016"/>
    </source>
</evidence>
<organism evidence="5 6">
    <name type="scientific">Sinorhizobium americanum</name>
    <dbReference type="NCBI Taxonomy" id="194963"/>
    <lineage>
        <taxon>Bacteria</taxon>
        <taxon>Pseudomonadati</taxon>
        <taxon>Pseudomonadota</taxon>
        <taxon>Alphaproteobacteria</taxon>
        <taxon>Hyphomicrobiales</taxon>
        <taxon>Rhizobiaceae</taxon>
        <taxon>Sinorhizobium/Ensifer group</taxon>
        <taxon>Sinorhizobium</taxon>
    </lineage>
</organism>